<feature type="region of interest" description="Disordered" evidence="1">
    <location>
        <begin position="1"/>
        <end position="21"/>
    </location>
</feature>
<sequence>MTESLFSSLATNNNPEYPPQRVYWREPTALAGAPMQSYIPEPRNANVPRYHQPEPTSADVPPYHQPEQRSADVPPYNQPEPRQNYYPSFQRNRDNSGNSQRRYNQHSFGTF</sequence>
<dbReference type="EMBL" id="VXIV02001065">
    <property type="protein sequence ID" value="KAF6034469.1"/>
    <property type="molecule type" value="Genomic_DNA"/>
</dbReference>
<feature type="region of interest" description="Disordered" evidence="1">
    <location>
        <begin position="34"/>
        <end position="111"/>
    </location>
</feature>
<protein>
    <submittedName>
        <fullName evidence="2">Uncharacterized protein</fullName>
    </submittedName>
</protein>
<dbReference type="Proteomes" id="UP000593567">
    <property type="component" value="Unassembled WGS sequence"/>
</dbReference>
<feature type="compositionally biased region" description="Polar residues" evidence="1">
    <location>
        <begin position="85"/>
        <end position="111"/>
    </location>
</feature>
<accession>A0A7J7K763</accession>
<comment type="caution">
    <text evidence="2">The sequence shown here is derived from an EMBL/GenBank/DDBJ whole genome shotgun (WGS) entry which is preliminary data.</text>
</comment>
<organism evidence="2 3">
    <name type="scientific">Bugula neritina</name>
    <name type="common">Brown bryozoan</name>
    <name type="synonym">Sertularia neritina</name>
    <dbReference type="NCBI Taxonomy" id="10212"/>
    <lineage>
        <taxon>Eukaryota</taxon>
        <taxon>Metazoa</taxon>
        <taxon>Spiralia</taxon>
        <taxon>Lophotrochozoa</taxon>
        <taxon>Bryozoa</taxon>
        <taxon>Gymnolaemata</taxon>
        <taxon>Cheilostomatida</taxon>
        <taxon>Flustrina</taxon>
        <taxon>Buguloidea</taxon>
        <taxon>Bugulidae</taxon>
        <taxon>Bugula</taxon>
    </lineage>
</organism>
<name>A0A7J7K763_BUGNE</name>
<feature type="compositionally biased region" description="Polar residues" evidence="1">
    <location>
        <begin position="1"/>
        <end position="15"/>
    </location>
</feature>
<evidence type="ECO:0000256" key="1">
    <source>
        <dbReference type="SAM" id="MobiDB-lite"/>
    </source>
</evidence>
<gene>
    <name evidence="2" type="ORF">EB796_007221</name>
</gene>
<evidence type="ECO:0000313" key="2">
    <source>
        <dbReference type="EMBL" id="KAF6034469.1"/>
    </source>
</evidence>
<proteinExistence type="predicted"/>
<evidence type="ECO:0000313" key="3">
    <source>
        <dbReference type="Proteomes" id="UP000593567"/>
    </source>
</evidence>
<keyword evidence="3" id="KW-1185">Reference proteome</keyword>
<dbReference type="AlphaFoldDB" id="A0A7J7K763"/>
<reference evidence="2" key="1">
    <citation type="submission" date="2020-06" db="EMBL/GenBank/DDBJ databases">
        <title>Draft genome of Bugula neritina, a colonial animal packing powerful symbionts and potential medicines.</title>
        <authorList>
            <person name="Rayko M."/>
        </authorList>
    </citation>
    <scope>NUCLEOTIDE SEQUENCE [LARGE SCALE GENOMIC DNA]</scope>
    <source>
        <strain evidence="2">Kwan_BN1</strain>
    </source>
</reference>